<proteinExistence type="predicted"/>
<dbReference type="GeneID" id="24628246"/>
<reference evidence="1" key="1">
    <citation type="submission" date="2014-05" db="EMBL/GenBank/DDBJ databases">
        <title>Complete genome sequence of Enterococcus faecalis bacteriophage ECP3.</title>
        <authorList>
            <person name="Kang H.-Y."/>
            <person name="Kim S."/>
            <person name="Kim J."/>
        </authorList>
    </citation>
    <scope>NUCLEOTIDE SEQUENCE [LARGE SCALE GENOMIC DNA]</scope>
    <source>
        <strain evidence="1">ECP3</strain>
    </source>
</reference>
<accession>A0A096XTC5</accession>
<name>A0A096XTC5_9CAUD</name>
<evidence type="ECO:0000313" key="1">
    <source>
        <dbReference type="EMBL" id="AII28557.1"/>
    </source>
</evidence>
<evidence type="ECO:0000313" key="2">
    <source>
        <dbReference type="Proteomes" id="UP000030157"/>
    </source>
</evidence>
<protein>
    <submittedName>
        <fullName evidence="1">Uncharacterized protein</fullName>
    </submittedName>
</protein>
<dbReference type="Proteomes" id="UP000030157">
    <property type="component" value="Segment"/>
</dbReference>
<keyword evidence="2" id="KW-1185">Reference proteome</keyword>
<sequence>MNHYKLYVDMKEGTHDYVSATVYNMFDKKVLGLPDIKKPENVAYYTDEWKNGLYSYYEKLAISELNDYNATFSHL</sequence>
<organism evidence="1 2">
    <name type="scientific">Enterococcus phage ECP3</name>
    <dbReference type="NCBI Taxonomy" id="1498168"/>
    <lineage>
        <taxon>Viruses</taxon>
        <taxon>Duplodnaviria</taxon>
        <taxon>Heunggongvirae</taxon>
        <taxon>Uroviricota</taxon>
        <taxon>Caudoviricetes</taxon>
        <taxon>Herelleviridae</taxon>
        <taxon>Brockvirinae</taxon>
        <taxon>Kochikohdavirus</taxon>
        <taxon>Kochikohdavirus ECP3</taxon>
    </lineage>
</organism>
<dbReference type="RefSeq" id="YP_009147198.1">
    <property type="nucleotide sequence ID" value="NC_027335.2"/>
</dbReference>
<dbReference type="EMBL" id="KJ801817">
    <property type="protein sequence ID" value="AII28557.1"/>
    <property type="molecule type" value="Genomic_DNA"/>
</dbReference>